<dbReference type="InterPro" id="IPR006579">
    <property type="entry name" value="Pre_C2HC_dom"/>
</dbReference>
<name>A0AAN7ZGW7_9COLE</name>
<proteinExistence type="predicted"/>
<dbReference type="AlphaFoldDB" id="A0AAN7ZGW7"/>
<feature type="region of interest" description="Disordered" evidence="1">
    <location>
        <begin position="45"/>
        <end position="79"/>
    </location>
</feature>
<sequence>MKENGPQIENPVVADRIVVADNPIRLFNINNEQSNNKHQYYRLTSTSDDETEENPDEDANPNPWQRVKQTKRRKVSISNSQNITLQNKYSQLTEAMEEETNITQVESKVPRPPPIFLIHFMQENKIVHHTYQPKEERAYRVVIKHLHYTTITESIKEELSKGGHQVRNITNARKRITKEPLNLFFVDLEPAESNKNVYKIQKIQNQIVTIEPPKITKGISQCMRCQQYGHTKAYCTRPYVCVKCGGTHSTNNCTKTRDTPARCALCNGPHPASYKGCEFYQGLLKKSNNVNNRLNIQHNPLAANFTENQSHTKRIQQNISFAEAVKNNKTNEQNALHSTESREQNEHPTETPGISLNKFLDEFKAMFQQLVQQNTMVMNLLTTLISKIH</sequence>
<feature type="region of interest" description="Disordered" evidence="1">
    <location>
        <begin position="332"/>
        <end position="354"/>
    </location>
</feature>
<feature type="domain" description="Pre-C2HC" evidence="2">
    <location>
        <begin position="152"/>
        <end position="220"/>
    </location>
</feature>
<dbReference type="PANTHER" id="PTHR33273:SF2">
    <property type="entry name" value="ENDONUCLEASE_EXONUCLEASE_PHOSPHATASE DOMAIN-CONTAINING PROTEIN"/>
    <property type="match status" value="1"/>
</dbReference>
<comment type="caution">
    <text evidence="3">The sequence shown here is derived from an EMBL/GenBank/DDBJ whole genome shotgun (WGS) entry which is preliminary data.</text>
</comment>
<accession>A0AAN7ZGW7</accession>
<dbReference type="Pfam" id="PF07530">
    <property type="entry name" value="PRE_C2HC"/>
    <property type="match status" value="1"/>
</dbReference>
<feature type="compositionally biased region" description="Basic and acidic residues" evidence="1">
    <location>
        <begin position="339"/>
        <end position="349"/>
    </location>
</feature>
<organism evidence="3 4">
    <name type="scientific">Pyrocoelia pectoralis</name>
    <dbReference type="NCBI Taxonomy" id="417401"/>
    <lineage>
        <taxon>Eukaryota</taxon>
        <taxon>Metazoa</taxon>
        <taxon>Ecdysozoa</taxon>
        <taxon>Arthropoda</taxon>
        <taxon>Hexapoda</taxon>
        <taxon>Insecta</taxon>
        <taxon>Pterygota</taxon>
        <taxon>Neoptera</taxon>
        <taxon>Endopterygota</taxon>
        <taxon>Coleoptera</taxon>
        <taxon>Polyphaga</taxon>
        <taxon>Elateriformia</taxon>
        <taxon>Elateroidea</taxon>
        <taxon>Lampyridae</taxon>
        <taxon>Lampyrinae</taxon>
        <taxon>Pyrocoelia</taxon>
    </lineage>
</organism>
<dbReference type="EMBL" id="JAVRBK010000007">
    <property type="protein sequence ID" value="KAK5641707.1"/>
    <property type="molecule type" value="Genomic_DNA"/>
</dbReference>
<evidence type="ECO:0000313" key="3">
    <source>
        <dbReference type="EMBL" id="KAK5641707.1"/>
    </source>
</evidence>
<protein>
    <recommendedName>
        <fullName evidence="2">Pre-C2HC domain-containing protein</fullName>
    </recommendedName>
</protein>
<dbReference type="SMART" id="SM00596">
    <property type="entry name" value="PRE_C2HC"/>
    <property type="match status" value="1"/>
</dbReference>
<feature type="compositionally biased region" description="Acidic residues" evidence="1">
    <location>
        <begin position="47"/>
        <end position="59"/>
    </location>
</feature>
<dbReference type="PANTHER" id="PTHR33273">
    <property type="entry name" value="DOMAIN-CONTAINING PROTEIN, PUTATIVE-RELATED"/>
    <property type="match status" value="1"/>
</dbReference>
<gene>
    <name evidence="3" type="ORF">RI129_010254</name>
</gene>
<evidence type="ECO:0000256" key="1">
    <source>
        <dbReference type="SAM" id="MobiDB-lite"/>
    </source>
</evidence>
<evidence type="ECO:0000313" key="4">
    <source>
        <dbReference type="Proteomes" id="UP001329430"/>
    </source>
</evidence>
<evidence type="ECO:0000259" key="2">
    <source>
        <dbReference type="SMART" id="SM00596"/>
    </source>
</evidence>
<keyword evidence="4" id="KW-1185">Reference proteome</keyword>
<dbReference type="Proteomes" id="UP001329430">
    <property type="component" value="Chromosome 7"/>
</dbReference>
<reference evidence="3 4" key="1">
    <citation type="journal article" date="2024" name="Insects">
        <title>An Improved Chromosome-Level Genome Assembly of the Firefly Pyrocoelia pectoralis.</title>
        <authorList>
            <person name="Fu X."/>
            <person name="Meyer-Rochow V.B."/>
            <person name="Ballantyne L."/>
            <person name="Zhu X."/>
        </authorList>
    </citation>
    <scope>NUCLEOTIDE SEQUENCE [LARGE SCALE GENOMIC DNA]</scope>
    <source>
        <strain evidence="3">XCY_ONT2</strain>
    </source>
</reference>